<organism evidence="2 3">
    <name type="scientific">Kibdelosporangium aridum</name>
    <dbReference type="NCBI Taxonomy" id="2030"/>
    <lineage>
        <taxon>Bacteria</taxon>
        <taxon>Bacillati</taxon>
        <taxon>Actinomycetota</taxon>
        <taxon>Actinomycetes</taxon>
        <taxon>Pseudonocardiales</taxon>
        <taxon>Pseudonocardiaceae</taxon>
        <taxon>Kibdelosporangium</taxon>
    </lineage>
</organism>
<dbReference type="NCBIfam" id="NF041216">
    <property type="entry name" value="CU044_2847_fam"/>
    <property type="match status" value="1"/>
</dbReference>
<dbReference type="OrthoDB" id="574243at2"/>
<dbReference type="Pfam" id="PF19493">
    <property type="entry name" value="Trypco1"/>
    <property type="match status" value="1"/>
</dbReference>
<proteinExistence type="predicted"/>
<dbReference type="Proteomes" id="UP000287547">
    <property type="component" value="Unassembled WGS sequence"/>
</dbReference>
<reference evidence="2 3" key="1">
    <citation type="submission" date="2018-05" db="EMBL/GenBank/DDBJ databases">
        <title>Evolution of GPA BGCs.</title>
        <authorList>
            <person name="Waglechner N."/>
            <person name="Wright G.D."/>
        </authorList>
    </citation>
    <scope>NUCLEOTIDE SEQUENCE [LARGE SCALE GENOMIC DNA]</scope>
    <source>
        <strain evidence="2 3">A82846</strain>
    </source>
</reference>
<accession>A0A428ZCL9</accession>
<sequence>MPELVRFPLEVGGSVLVEVEPEPGMQRAAKPGSVLREASATLERALHQVRDAASAAMAEFLAMPRRPDELEIKFGLKLDAQAGAVIARTGMQGQFEIKLKWMRDGLVPAPTEEQPPPEA</sequence>
<dbReference type="InterPro" id="IPR045794">
    <property type="entry name" value="Trypco1"/>
</dbReference>
<evidence type="ECO:0000313" key="2">
    <source>
        <dbReference type="EMBL" id="RSM85791.1"/>
    </source>
</evidence>
<name>A0A428ZCL9_KIBAR</name>
<comment type="caution">
    <text evidence="2">The sequence shown here is derived from an EMBL/GenBank/DDBJ whole genome shotgun (WGS) entry which is preliminary data.</text>
</comment>
<gene>
    <name evidence="2" type="ORF">DMH04_16485</name>
</gene>
<evidence type="ECO:0000313" key="3">
    <source>
        <dbReference type="Proteomes" id="UP000287547"/>
    </source>
</evidence>
<dbReference type="AlphaFoldDB" id="A0A428ZCL9"/>
<protein>
    <recommendedName>
        <fullName evidence="1">Trypsin-co-occurring domain-containing protein</fullName>
    </recommendedName>
</protein>
<feature type="domain" description="Trypsin-co-occurring" evidence="1">
    <location>
        <begin position="7"/>
        <end position="102"/>
    </location>
</feature>
<dbReference type="EMBL" id="QHKI01000011">
    <property type="protein sequence ID" value="RSM85791.1"/>
    <property type="molecule type" value="Genomic_DNA"/>
</dbReference>
<evidence type="ECO:0000259" key="1">
    <source>
        <dbReference type="Pfam" id="PF19493"/>
    </source>
</evidence>
<dbReference type="RefSeq" id="WP_037267783.1">
    <property type="nucleotide sequence ID" value="NZ_QHKI01000011.1"/>
</dbReference>